<reference evidence="5 6" key="1">
    <citation type="journal article" date="2020" name="G3 (Bethesda)">
        <title>Improved Reference Genome for Cyclotella cryptica CCMP332, a Model for Cell Wall Morphogenesis, Salinity Adaptation, and Lipid Production in Diatoms (Bacillariophyta).</title>
        <authorList>
            <person name="Roberts W.R."/>
            <person name="Downey K.M."/>
            <person name="Ruck E.C."/>
            <person name="Traller J.C."/>
            <person name="Alverson A.J."/>
        </authorList>
    </citation>
    <scope>NUCLEOTIDE SEQUENCE [LARGE SCALE GENOMIC DNA]</scope>
    <source>
        <strain evidence="5 6">CCMP332</strain>
    </source>
</reference>
<keyword evidence="3" id="KW-0418">Kinase</keyword>
<dbReference type="Gene3D" id="3.30.230.120">
    <property type="match status" value="1"/>
</dbReference>
<name>A0ABD3QTM9_9STRA</name>
<evidence type="ECO:0000256" key="1">
    <source>
        <dbReference type="ARBA" id="ARBA00022679"/>
    </source>
</evidence>
<evidence type="ECO:0000313" key="6">
    <source>
        <dbReference type="Proteomes" id="UP001516023"/>
    </source>
</evidence>
<dbReference type="SUPFAM" id="SSF53448">
    <property type="entry name" value="Nucleotide-diphospho-sugar transferases"/>
    <property type="match status" value="1"/>
</dbReference>
<comment type="caution">
    <text evidence="5">The sequence shown here is derived from an EMBL/GenBank/DDBJ whole genome shotgun (WGS) entry which is preliminary data.</text>
</comment>
<dbReference type="InterPro" id="IPR052203">
    <property type="entry name" value="GHMP_Kinase-Related"/>
</dbReference>
<dbReference type="FunFam" id="3.30.230.120:FF:000015">
    <property type="entry name" value="Blr5970 protein"/>
    <property type="match status" value="1"/>
</dbReference>
<evidence type="ECO:0008006" key="7">
    <source>
        <dbReference type="Google" id="ProtNLM"/>
    </source>
</evidence>
<dbReference type="EMBL" id="JABMIG020000014">
    <property type="protein sequence ID" value="KAL3803326.1"/>
    <property type="molecule type" value="Genomic_DNA"/>
</dbReference>
<feature type="compositionally biased region" description="Polar residues" evidence="4">
    <location>
        <begin position="798"/>
        <end position="813"/>
    </location>
</feature>
<dbReference type="PANTHER" id="PTHR32463:SF0">
    <property type="entry name" value="L-FUCOSE KINASE"/>
    <property type="match status" value="1"/>
</dbReference>
<keyword evidence="2" id="KW-0548">Nucleotidyltransferase</keyword>
<evidence type="ECO:0000256" key="2">
    <source>
        <dbReference type="ARBA" id="ARBA00022695"/>
    </source>
</evidence>
<dbReference type="PANTHER" id="PTHR32463">
    <property type="entry name" value="L-FUCOSE KINASE"/>
    <property type="match status" value="1"/>
</dbReference>
<organism evidence="5 6">
    <name type="scientific">Cyclotella cryptica</name>
    <dbReference type="NCBI Taxonomy" id="29204"/>
    <lineage>
        <taxon>Eukaryota</taxon>
        <taxon>Sar</taxon>
        <taxon>Stramenopiles</taxon>
        <taxon>Ochrophyta</taxon>
        <taxon>Bacillariophyta</taxon>
        <taxon>Coscinodiscophyceae</taxon>
        <taxon>Thalassiosirophycidae</taxon>
        <taxon>Stephanodiscales</taxon>
        <taxon>Stephanodiscaceae</taxon>
        <taxon>Cyclotella</taxon>
    </lineage>
</organism>
<dbReference type="AlphaFoldDB" id="A0ABD3QTM9"/>
<dbReference type="Proteomes" id="UP001516023">
    <property type="component" value="Unassembled WGS sequence"/>
</dbReference>
<sequence length="1263" mass="140766">MITMTYHGHSTSQAPSMQSRSTIEAMGAPPPSDDSVSCHPLLLQIILSPKDDDHFSLHHLPLTAAVASLSTPELLLQLQALDRYRRSCDNLYARVRCLLFLYAVHRFHLPERRRALLKRRQMNVQTRSLCEKERQSEIICPKGYAALLDRRFEEAIDHFLAYVAVDPDSICDFYENDDGDLLESPDDVIPKRTKLVSDLTFDPTRKSATVKLRANGAASPSLTKEYSSRYSSLSLNQEPIVQKLQSKQDSTLILPSEAASSSLATTYRSLAFQTLADQVKSSVKNHPGNEWMFGVQNVNGQILRFHEELVDQCRSDQPRVLLERTPVRMDLSHSWLVLASIFPSCRVVFLYQNHLNSYTSLSFSIASSIITRYQKQHTTNRISWSDIFFLGMDFPEGARVINCSVNLAVKTKGSDTSRPIPPIECRLFLSTTHPGTIKLTSIDLHSSVILTHVSQVFKYAADYLGLLKAGLVASGIVPLGLEKCCEVEDIPIKELLAEMFQGEECQYGLELVTNVHNIPKGSRLAVSTNLLGSIIAVCMRATKQTVSLTGSLLEEERRLVAARAILGEWLGGSGGGWQDSGGVWPGLKLIHGVKSKLGDPEYGISRGRLLPDHHLLNEVEAPPSLLHALEKSLVLLHGGMAQNVGPILEMVTEKYLLREEEEWCARHRAMEILDELLVAFRNCDVKKIAKLVTENFFGPIRTVVPWATNSYTETLIEKVQARFGDGFWGFWMLGGMSGGGMGFIFDPDIKDKASSVLGDIMIETKRQMESYIPFAMDPVVFDYTVNDVGTVAELYRCDNQNDSTKPSTQSPTSEGKHPSLSDLLRDQGFDIELQEEIRSDLRKGIIGLANNRLPPDSDISDVTVDDVVIVDENSISQDIRSRGLEALTSGTVGIVTLAAGVGSRWTQGAGVVKALHPYCSIGGKHRNFIDFHLAKNHKVSRDVGMSIPHVFTTSWMTHEPINDYVRKNGVGPVYVSKGSSIGLRIIPMVRDLRFFFEEQKQQKLDEQEQKVQDSLHAALIDWAESNGEGSDYTLNVPKQCLCPVGHWYEVPNLFLNGTLARMLRERPQLKILMLHNIDTVGATVDPNILGLFLSSGSTLAYEVVPRCIEDIGGGLYRVNGKPRLVEGLALPREEDGLKSSYYNSLTTWIDIDGLLTQFGLDRSDILEGSEKKIRDAVHQFSRQLPTYVTIKDVKKRWGNGQEDVHPVAQFEKLWGDMSSINGIKCSYFVVSRCRGQQLKDPAQLDGWSRDGGAQYLASICDWT</sequence>
<dbReference type="GO" id="GO:0016301">
    <property type="term" value="F:kinase activity"/>
    <property type="evidence" value="ECO:0007669"/>
    <property type="project" value="UniProtKB-KW"/>
</dbReference>
<feature type="compositionally biased region" description="Polar residues" evidence="4">
    <location>
        <begin position="8"/>
        <end position="22"/>
    </location>
</feature>
<dbReference type="Pfam" id="PF01704">
    <property type="entry name" value="UDPGP"/>
    <property type="match status" value="1"/>
</dbReference>
<accession>A0ABD3QTM9</accession>
<dbReference type="GO" id="GO:0016779">
    <property type="term" value="F:nucleotidyltransferase activity"/>
    <property type="evidence" value="ECO:0007669"/>
    <property type="project" value="UniProtKB-KW"/>
</dbReference>
<proteinExistence type="predicted"/>
<keyword evidence="1" id="KW-0808">Transferase</keyword>
<dbReference type="InterPro" id="IPR029044">
    <property type="entry name" value="Nucleotide-diphossugar_trans"/>
</dbReference>
<feature type="region of interest" description="Disordered" evidence="4">
    <location>
        <begin position="798"/>
        <end position="821"/>
    </location>
</feature>
<protein>
    <recommendedName>
        <fullName evidence="7">UTP--glucose-1-phosphate uridylyltransferase</fullName>
    </recommendedName>
</protein>
<evidence type="ECO:0000313" key="5">
    <source>
        <dbReference type="EMBL" id="KAL3803326.1"/>
    </source>
</evidence>
<keyword evidence="6" id="KW-1185">Reference proteome</keyword>
<evidence type="ECO:0000256" key="3">
    <source>
        <dbReference type="ARBA" id="ARBA00022777"/>
    </source>
</evidence>
<evidence type="ECO:0000256" key="4">
    <source>
        <dbReference type="SAM" id="MobiDB-lite"/>
    </source>
</evidence>
<dbReference type="Gene3D" id="3.90.550.10">
    <property type="entry name" value="Spore Coat Polysaccharide Biosynthesis Protein SpsA, Chain A"/>
    <property type="match status" value="1"/>
</dbReference>
<feature type="region of interest" description="Disordered" evidence="4">
    <location>
        <begin position="1"/>
        <end position="32"/>
    </location>
</feature>
<dbReference type="InterPro" id="IPR002618">
    <property type="entry name" value="UDPGP_fam"/>
</dbReference>
<gene>
    <name evidence="5" type="ORF">HJC23_009290</name>
</gene>